<keyword evidence="4 7" id="KW-1133">Transmembrane helix</keyword>
<evidence type="ECO:0000256" key="3">
    <source>
        <dbReference type="ARBA" id="ARBA00022692"/>
    </source>
</evidence>
<comment type="subcellular location">
    <subcellularLocation>
        <location evidence="1">Cell membrane</location>
        <topology evidence="1">Multi-pass membrane protein</topology>
    </subcellularLocation>
</comment>
<accession>A0A6H0A057</accession>
<evidence type="ECO:0000256" key="4">
    <source>
        <dbReference type="ARBA" id="ARBA00022989"/>
    </source>
</evidence>
<dbReference type="Pfam" id="PF12696">
    <property type="entry name" value="TraG-D_C"/>
    <property type="match status" value="1"/>
</dbReference>
<sequence length="997" mass="114007">MKQLKKKEGKIENRFARLNRIAKIEEFIRIKFHLGAVTSLSFINVFILVPIALCMWLGAILGNRSMMLMQDWSWGITIFFWILPLLTWYYSTITIPYQKDHKYILDFNDTVRGRWISAIANVGALHVMTWAVFAKYVVEYYLGYLASIRLDAAYKPFLLTTDLDSFILILFVLPALISGLMIFIQVRDFMVHKDMLSESFMTWKAPIIRRFTHKKLLGTADIIIGYQFKTMIPIVLKEAQRFLHEAVIGATGSGKTSTALLLRIAQDLINIATGRRKMGLVFLEPKGDGVDDVLKMCKKLKIPDEKIKVIDATKAFSIKFNPFIGPSAPAAATFEGTVNALAGDQDEFFKGQQNEAASTYTKLAKIAFGEKTNIFHIQRMFTDPRYLANIVESIREQITTNREKQFREQKELNMILDSFGTNVEHIEQTEHELMFKLKNLSNSNAINEHQSKLNEIQELKKRNNLLRAQQIEVDNTEQIILYFENEVLLYKVDQRTQQPIPYPKNHIYANQQMVESKKDKFVTGAKKYLNDIALNDLLKNLFNGADGEEVFDADEFLREGGVLLVNTSLAELDELSLMFGQFFIRQFQSAIFRRPQEGRIPIFFYIDEFPLYVNEAFERILTLGRSYNVGAVIAMQSIGQLEGVKAGYQDIILGNASSKTVFGRGPNKDNEYFSLEFGEKEINEESLNESASPMTSEDQKWGYRLNTAKKKVARFSTTAIRELPFKHMIVQIVDETNSIAPPLKAVGRFVNEARFIKPYLKLKKSDIKSNQEKEVGGLVENAIKGFSKPEIKEGDIVHIPIESMPKLEDEVKPFDKSEDELLEILKYVEEVEEFIEQKTIAQQENSWEQILYSSEDNKEDVSSVATTENKVELEPIHIESTDEIKVSKITKEGEQNIENLMKELHEAVEGSTGNKKVYNPLDSEELVINDYLPPPEENEELPPLEHAYLAALPTEVHHINKQINEPQTKKTVADSNSIEKPAVQPYVTMGTMIEDDF</sequence>
<geneLocation type="plasmid" evidence="9">
    <name>pSSII-1</name>
</geneLocation>
<dbReference type="Gene3D" id="3.40.50.300">
    <property type="entry name" value="P-loop containing nucleotide triphosphate hydrolases"/>
    <property type="match status" value="2"/>
</dbReference>
<feature type="transmembrane region" description="Helical" evidence="7">
    <location>
        <begin position="72"/>
        <end position="92"/>
    </location>
</feature>
<feature type="transmembrane region" description="Helical" evidence="7">
    <location>
        <begin position="32"/>
        <end position="60"/>
    </location>
</feature>
<evidence type="ECO:0000259" key="8">
    <source>
        <dbReference type="Pfam" id="PF12696"/>
    </source>
</evidence>
<dbReference type="AlphaFoldDB" id="A0A6H0A057"/>
<keyword evidence="9" id="KW-0614">Plasmid</keyword>
<proteinExistence type="predicted"/>
<evidence type="ECO:0000313" key="9">
    <source>
        <dbReference type="EMBL" id="QIS31175.1"/>
    </source>
</evidence>
<keyword evidence="6" id="KW-0175">Coiled coil</keyword>
<dbReference type="CDD" id="cd01127">
    <property type="entry name" value="TrwB_TraG_TraD_VirD4"/>
    <property type="match status" value="1"/>
</dbReference>
<dbReference type="PANTHER" id="PTHR37937:SF1">
    <property type="entry name" value="CONJUGATIVE TRANSFER: DNA TRANSPORT"/>
    <property type="match status" value="1"/>
</dbReference>
<keyword evidence="2" id="KW-1003">Cell membrane</keyword>
<dbReference type="InterPro" id="IPR032689">
    <property type="entry name" value="TraG-D_C"/>
</dbReference>
<dbReference type="InterPro" id="IPR027417">
    <property type="entry name" value="P-loop_NTPase"/>
</dbReference>
<organism evidence="9">
    <name type="scientific">Lysinibacillus sphaericus</name>
    <name type="common">Bacillus sphaericus</name>
    <dbReference type="NCBI Taxonomy" id="1421"/>
    <lineage>
        <taxon>Bacteria</taxon>
        <taxon>Bacillati</taxon>
        <taxon>Bacillota</taxon>
        <taxon>Bacilli</taxon>
        <taxon>Bacillales</taxon>
        <taxon>Bacillaceae</taxon>
        <taxon>Lysinibacillus</taxon>
    </lineage>
</organism>
<feature type="transmembrane region" description="Helical" evidence="7">
    <location>
        <begin position="113"/>
        <end position="133"/>
    </location>
</feature>
<keyword evidence="5 7" id="KW-0472">Membrane</keyword>
<dbReference type="EMBL" id="MT075580">
    <property type="protein sequence ID" value="QIS31175.1"/>
    <property type="molecule type" value="Genomic_DNA"/>
</dbReference>
<dbReference type="InterPro" id="IPR051539">
    <property type="entry name" value="T4SS-coupling_protein"/>
</dbReference>
<evidence type="ECO:0000256" key="1">
    <source>
        <dbReference type="ARBA" id="ARBA00004651"/>
    </source>
</evidence>
<protein>
    <recommendedName>
        <fullName evidence="8">TraD/TraG TraM recognition site domain-containing protein</fullName>
    </recommendedName>
</protein>
<feature type="transmembrane region" description="Helical" evidence="7">
    <location>
        <begin position="166"/>
        <end position="186"/>
    </location>
</feature>
<evidence type="ECO:0000256" key="6">
    <source>
        <dbReference type="SAM" id="Coils"/>
    </source>
</evidence>
<dbReference type="RefSeq" id="WP_031417268.1">
    <property type="nucleotide sequence ID" value="NZ_CP064071.1"/>
</dbReference>
<dbReference type="PANTHER" id="PTHR37937">
    <property type="entry name" value="CONJUGATIVE TRANSFER: DNA TRANSPORT"/>
    <property type="match status" value="1"/>
</dbReference>
<feature type="coiled-coil region" evidence="6">
    <location>
        <begin position="442"/>
        <end position="469"/>
    </location>
</feature>
<dbReference type="SUPFAM" id="SSF52540">
    <property type="entry name" value="P-loop containing nucleoside triphosphate hydrolases"/>
    <property type="match status" value="1"/>
</dbReference>
<feature type="domain" description="TraD/TraG TraM recognition site" evidence="8">
    <location>
        <begin position="601"/>
        <end position="704"/>
    </location>
</feature>
<keyword evidence="3 7" id="KW-0812">Transmembrane</keyword>
<reference evidence="9" key="1">
    <citation type="submission" date="2020-02" db="EMBL/GenBank/DDBJ databases">
        <authorList>
            <person name="Hu X."/>
            <person name="Yuan Z."/>
            <person name="Cheng J."/>
            <person name="Geng P."/>
        </authorList>
    </citation>
    <scope>NUCLEOTIDE SEQUENCE</scope>
    <source>
        <strain evidence="9">SSII-1</strain>
        <plasmid evidence="9">pSSII-1</plasmid>
    </source>
</reference>
<evidence type="ECO:0000256" key="7">
    <source>
        <dbReference type="SAM" id="Phobius"/>
    </source>
</evidence>
<evidence type="ECO:0000256" key="5">
    <source>
        <dbReference type="ARBA" id="ARBA00023136"/>
    </source>
</evidence>
<name>A0A6H0A057_LYSSH</name>
<dbReference type="GO" id="GO:0005886">
    <property type="term" value="C:plasma membrane"/>
    <property type="evidence" value="ECO:0007669"/>
    <property type="project" value="UniProtKB-SubCell"/>
</dbReference>
<evidence type="ECO:0000256" key="2">
    <source>
        <dbReference type="ARBA" id="ARBA00022475"/>
    </source>
</evidence>